<accession>A0AAQ4DQL4</accession>
<dbReference type="Pfam" id="PF00169">
    <property type="entry name" value="PH"/>
    <property type="match status" value="1"/>
</dbReference>
<sequence>MFGDPHVMYLSVHQHERNLQLNSEDRSVLVSRSGDDAIHHEIRRREKQKAQRPLTRYLPVRGAECDLRQHVESAGHQVELCPHVQITSSSCRGYLHKLGGKWRSWKKRWFVFDRNRRALIYFSDKTETKLKGGVPFQAIEEVYVDHLHSVKSPNPRVTFCVKTYERTFHLMAPTAEAMRIWVDVIFTGAEGYLEFLTEADVTAKCQHLSFMDIGVQR</sequence>
<reference evidence="3 4" key="1">
    <citation type="journal article" date="2023" name="Arcadia Sci">
        <title>De novo assembly of a long-read Amblyomma americanum tick genome.</title>
        <authorList>
            <person name="Chou S."/>
            <person name="Poskanzer K.E."/>
            <person name="Rollins M."/>
            <person name="Thuy-Boun P.S."/>
        </authorList>
    </citation>
    <scope>NUCLEOTIDE SEQUENCE [LARGE SCALE GENOMIC DNA]</scope>
    <source>
        <strain evidence="3">F_SG_1</strain>
        <tissue evidence="3">Salivary glands</tissue>
    </source>
</reference>
<dbReference type="PANTHER" id="PTHR12156">
    <property type="entry name" value="PLECKSTRIN HOMOLOGY-LIKE DOMAIN, FAMILY B, MEMBER 3"/>
    <property type="match status" value="1"/>
</dbReference>
<dbReference type="InterPro" id="IPR001849">
    <property type="entry name" value="PH_domain"/>
</dbReference>
<name>A0AAQ4DQL4_AMBAM</name>
<dbReference type="InterPro" id="IPR052212">
    <property type="entry name" value="PH-like_domain"/>
</dbReference>
<dbReference type="FunFam" id="2.30.29.30:FF:000006">
    <property type="entry name" value="Pleckstrin homology like domain family B member 1"/>
    <property type="match status" value="1"/>
</dbReference>
<comment type="caution">
    <text evidence="3">The sequence shown here is derived from an EMBL/GenBank/DDBJ whole genome shotgun (WGS) entry which is preliminary data.</text>
</comment>
<gene>
    <name evidence="3" type="ORF">V5799_032637</name>
</gene>
<keyword evidence="4" id="KW-1185">Reference proteome</keyword>
<protein>
    <recommendedName>
        <fullName evidence="2">PH domain-containing protein</fullName>
    </recommendedName>
</protein>
<dbReference type="Gene3D" id="2.30.29.30">
    <property type="entry name" value="Pleckstrin-homology domain (PH domain)/Phosphotyrosine-binding domain (PTB)"/>
    <property type="match status" value="1"/>
</dbReference>
<evidence type="ECO:0000256" key="1">
    <source>
        <dbReference type="ARBA" id="ARBA00023054"/>
    </source>
</evidence>
<evidence type="ECO:0000313" key="3">
    <source>
        <dbReference type="EMBL" id="KAK8764754.1"/>
    </source>
</evidence>
<proteinExistence type="predicted"/>
<dbReference type="Proteomes" id="UP001321473">
    <property type="component" value="Unassembled WGS sequence"/>
</dbReference>
<organism evidence="3 4">
    <name type="scientific">Amblyomma americanum</name>
    <name type="common">Lone star tick</name>
    <dbReference type="NCBI Taxonomy" id="6943"/>
    <lineage>
        <taxon>Eukaryota</taxon>
        <taxon>Metazoa</taxon>
        <taxon>Ecdysozoa</taxon>
        <taxon>Arthropoda</taxon>
        <taxon>Chelicerata</taxon>
        <taxon>Arachnida</taxon>
        <taxon>Acari</taxon>
        <taxon>Parasitiformes</taxon>
        <taxon>Ixodida</taxon>
        <taxon>Ixodoidea</taxon>
        <taxon>Ixodidae</taxon>
        <taxon>Amblyomminae</taxon>
        <taxon>Amblyomma</taxon>
    </lineage>
</organism>
<keyword evidence="1" id="KW-0175">Coiled coil</keyword>
<dbReference type="AlphaFoldDB" id="A0AAQ4DQL4"/>
<dbReference type="InterPro" id="IPR011993">
    <property type="entry name" value="PH-like_dom_sf"/>
</dbReference>
<dbReference type="EMBL" id="JARKHS020028044">
    <property type="protein sequence ID" value="KAK8764754.1"/>
    <property type="molecule type" value="Genomic_DNA"/>
</dbReference>
<feature type="domain" description="PH" evidence="2">
    <location>
        <begin position="88"/>
        <end position="190"/>
    </location>
</feature>
<dbReference type="PANTHER" id="PTHR12156:SF5">
    <property type="entry name" value="FI18040P1"/>
    <property type="match status" value="1"/>
</dbReference>
<evidence type="ECO:0000259" key="2">
    <source>
        <dbReference type="PROSITE" id="PS50003"/>
    </source>
</evidence>
<dbReference type="SUPFAM" id="SSF50729">
    <property type="entry name" value="PH domain-like"/>
    <property type="match status" value="1"/>
</dbReference>
<evidence type="ECO:0000313" key="4">
    <source>
        <dbReference type="Proteomes" id="UP001321473"/>
    </source>
</evidence>
<dbReference type="SMART" id="SM00233">
    <property type="entry name" value="PH"/>
    <property type="match status" value="1"/>
</dbReference>
<dbReference type="PROSITE" id="PS50003">
    <property type="entry name" value="PH_DOMAIN"/>
    <property type="match status" value="1"/>
</dbReference>